<evidence type="ECO:0000256" key="1">
    <source>
        <dbReference type="ARBA" id="ARBA00004842"/>
    </source>
</evidence>
<comment type="subcellular location">
    <subcellularLocation>
        <location evidence="11">Cytoplasm</location>
    </subcellularLocation>
</comment>
<dbReference type="PRINTS" id="PR01100">
    <property type="entry name" value="SHIKIMTKNASE"/>
</dbReference>
<comment type="subunit">
    <text evidence="11">Monomer.</text>
</comment>
<accession>A0ABY4ISQ0</accession>
<dbReference type="InterPro" id="IPR027417">
    <property type="entry name" value="P-loop_NTPase"/>
</dbReference>
<dbReference type="Gene3D" id="3.40.50.300">
    <property type="entry name" value="P-loop containing nucleotide triphosphate hydrolases"/>
    <property type="match status" value="1"/>
</dbReference>
<sequence length="172" mass="18792">MTNSTDPLTLVLVGPMAAGKTSVGRRVARRLGVPFIDTDKRIVAAHGQIPVIFAEYGEGHFRELERLAVADALAEGGVISLGGGAVTDAGTRALLGAHPVVFLTVSPEAVADRIRGAGRPLLESEDPLERWTSIFEARRDWYEEVATATFDTSRRPMQKIADEIVTWRREQR</sequence>
<evidence type="ECO:0000256" key="11">
    <source>
        <dbReference type="HAMAP-Rule" id="MF_00109"/>
    </source>
</evidence>
<keyword evidence="9 11" id="KW-0057">Aromatic amino acid biosynthesis</keyword>
<evidence type="ECO:0000256" key="7">
    <source>
        <dbReference type="ARBA" id="ARBA00022777"/>
    </source>
</evidence>
<feature type="binding site" evidence="11">
    <location>
        <begin position="17"/>
        <end position="22"/>
    </location>
    <ligand>
        <name>ATP</name>
        <dbReference type="ChEBI" id="CHEBI:30616"/>
    </ligand>
</feature>
<dbReference type="Pfam" id="PF01202">
    <property type="entry name" value="SKI"/>
    <property type="match status" value="1"/>
</dbReference>
<keyword evidence="6 11" id="KW-0547">Nucleotide-binding</keyword>
<evidence type="ECO:0000256" key="6">
    <source>
        <dbReference type="ARBA" id="ARBA00022741"/>
    </source>
</evidence>
<keyword evidence="5 11" id="KW-0808">Transferase</keyword>
<comment type="function">
    <text evidence="11">Catalyzes the specific phosphorylation of the 3-hydroxyl group of shikimic acid using ATP as a cosubstrate.</text>
</comment>
<keyword evidence="13" id="KW-1185">Reference proteome</keyword>
<name>A0ABY4ISQ0_9MICO</name>
<protein>
    <recommendedName>
        <fullName evidence="3 11">Shikimate kinase</fullName>
        <shortName evidence="11">SK</shortName>
        <ecNumber evidence="3 11">2.7.1.71</ecNumber>
    </recommendedName>
</protein>
<comment type="pathway">
    <text evidence="1 11">Metabolic intermediate biosynthesis; chorismate biosynthesis; chorismate from D-erythrose 4-phosphate and phosphoenolpyruvate: step 5/7.</text>
</comment>
<evidence type="ECO:0000256" key="2">
    <source>
        <dbReference type="ARBA" id="ARBA00006997"/>
    </source>
</evidence>
<keyword evidence="11" id="KW-0963">Cytoplasm</keyword>
<feature type="binding site" evidence="11">
    <location>
        <position position="155"/>
    </location>
    <ligand>
        <name>ATP</name>
        <dbReference type="ChEBI" id="CHEBI:30616"/>
    </ligand>
</feature>
<feature type="binding site" evidence="11">
    <location>
        <position position="119"/>
    </location>
    <ligand>
        <name>ATP</name>
        <dbReference type="ChEBI" id="CHEBI:30616"/>
    </ligand>
</feature>
<dbReference type="InterPro" id="IPR000623">
    <property type="entry name" value="Shikimate_kinase/TSH1"/>
</dbReference>
<feature type="binding site" evidence="11">
    <location>
        <position position="83"/>
    </location>
    <ligand>
        <name>substrate</name>
    </ligand>
</feature>
<feature type="binding site" evidence="11">
    <location>
        <position position="21"/>
    </location>
    <ligand>
        <name>Mg(2+)</name>
        <dbReference type="ChEBI" id="CHEBI:18420"/>
    </ligand>
</feature>
<dbReference type="PANTHER" id="PTHR21087:SF16">
    <property type="entry name" value="SHIKIMATE KINASE 1, CHLOROPLASTIC"/>
    <property type="match status" value="1"/>
</dbReference>
<evidence type="ECO:0000256" key="5">
    <source>
        <dbReference type="ARBA" id="ARBA00022679"/>
    </source>
</evidence>
<proteinExistence type="inferred from homology"/>
<dbReference type="GO" id="GO:0016301">
    <property type="term" value="F:kinase activity"/>
    <property type="evidence" value="ECO:0007669"/>
    <property type="project" value="UniProtKB-KW"/>
</dbReference>
<dbReference type="Proteomes" id="UP000831963">
    <property type="component" value="Chromosome"/>
</dbReference>
<keyword evidence="4 11" id="KW-0028">Amino-acid biosynthesis</keyword>
<keyword evidence="8 11" id="KW-0067">ATP-binding</keyword>
<dbReference type="RefSeq" id="WP_247956184.1">
    <property type="nucleotide sequence ID" value="NZ_CP078077.1"/>
</dbReference>
<feature type="binding site" evidence="11">
    <location>
        <position position="39"/>
    </location>
    <ligand>
        <name>substrate</name>
    </ligand>
</feature>
<evidence type="ECO:0000256" key="8">
    <source>
        <dbReference type="ARBA" id="ARBA00022840"/>
    </source>
</evidence>
<keyword evidence="7 11" id="KW-0418">Kinase</keyword>
<dbReference type="PROSITE" id="PS01128">
    <property type="entry name" value="SHIKIMATE_KINASE"/>
    <property type="match status" value="1"/>
</dbReference>
<comment type="cofactor">
    <cofactor evidence="11">
        <name>Mg(2+)</name>
        <dbReference type="ChEBI" id="CHEBI:18420"/>
    </cofactor>
    <text evidence="11">Binds 1 Mg(2+) ion per subunit.</text>
</comment>
<dbReference type="CDD" id="cd00464">
    <property type="entry name" value="SK"/>
    <property type="match status" value="1"/>
</dbReference>
<comment type="similarity">
    <text evidence="2 11">Belongs to the shikimate kinase family.</text>
</comment>
<reference evidence="12 13" key="1">
    <citation type="submission" date="2021-06" db="EMBL/GenBank/DDBJ databases">
        <title>Genome-based taxonomic framework of Microbacterium strains isolated from marine environment, the description of four new species and reclassification of four preexisting species.</title>
        <authorList>
            <person name="Lee S.D."/>
            <person name="Kim S.-M."/>
            <person name="Byeon Y.-S."/>
            <person name="Yang H.L."/>
            <person name="Kim I.S."/>
        </authorList>
    </citation>
    <scope>NUCLEOTIDE SEQUENCE [LARGE SCALE GENOMIC DNA]</scope>
    <source>
        <strain evidence="12 13">SSW1-36</strain>
    </source>
</reference>
<dbReference type="HAMAP" id="MF_00109">
    <property type="entry name" value="Shikimate_kinase"/>
    <property type="match status" value="1"/>
</dbReference>
<gene>
    <name evidence="11" type="primary">aroK</name>
    <name evidence="12" type="ORF">KV396_14710</name>
</gene>
<dbReference type="InterPro" id="IPR023000">
    <property type="entry name" value="Shikimate_kinase_CS"/>
</dbReference>
<evidence type="ECO:0000256" key="10">
    <source>
        <dbReference type="ARBA" id="ARBA00048567"/>
    </source>
</evidence>
<comment type="catalytic activity">
    <reaction evidence="10 11">
        <text>shikimate + ATP = 3-phosphoshikimate + ADP + H(+)</text>
        <dbReference type="Rhea" id="RHEA:13121"/>
        <dbReference type="ChEBI" id="CHEBI:15378"/>
        <dbReference type="ChEBI" id="CHEBI:30616"/>
        <dbReference type="ChEBI" id="CHEBI:36208"/>
        <dbReference type="ChEBI" id="CHEBI:145989"/>
        <dbReference type="ChEBI" id="CHEBI:456216"/>
        <dbReference type="EC" id="2.7.1.71"/>
    </reaction>
</comment>
<keyword evidence="11" id="KW-0479">Metal-binding</keyword>
<organism evidence="12 13">
    <name type="scientific">Microbacterium galbinum</name>
    <dbReference type="NCBI Taxonomy" id="2851646"/>
    <lineage>
        <taxon>Bacteria</taxon>
        <taxon>Bacillati</taxon>
        <taxon>Actinomycetota</taxon>
        <taxon>Actinomycetes</taxon>
        <taxon>Micrococcales</taxon>
        <taxon>Microbacteriaceae</taxon>
        <taxon>Microbacterium</taxon>
    </lineage>
</organism>
<dbReference type="PANTHER" id="PTHR21087">
    <property type="entry name" value="SHIKIMATE KINASE"/>
    <property type="match status" value="1"/>
</dbReference>
<dbReference type="InterPro" id="IPR031322">
    <property type="entry name" value="Shikimate/glucono_kinase"/>
</dbReference>
<evidence type="ECO:0000256" key="3">
    <source>
        <dbReference type="ARBA" id="ARBA00012154"/>
    </source>
</evidence>
<dbReference type="EC" id="2.7.1.71" evidence="3 11"/>
<dbReference type="EMBL" id="CP078077">
    <property type="protein sequence ID" value="UPL15652.1"/>
    <property type="molecule type" value="Genomic_DNA"/>
</dbReference>
<keyword evidence="11" id="KW-0460">Magnesium</keyword>
<evidence type="ECO:0000256" key="4">
    <source>
        <dbReference type="ARBA" id="ARBA00022605"/>
    </source>
</evidence>
<evidence type="ECO:0000256" key="9">
    <source>
        <dbReference type="ARBA" id="ARBA00023141"/>
    </source>
</evidence>
<dbReference type="SUPFAM" id="SSF52540">
    <property type="entry name" value="P-loop containing nucleoside triphosphate hydrolases"/>
    <property type="match status" value="1"/>
</dbReference>
<evidence type="ECO:0000313" key="13">
    <source>
        <dbReference type="Proteomes" id="UP000831963"/>
    </source>
</evidence>
<feature type="binding site" evidence="11">
    <location>
        <position position="138"/>
    </location>
    <ligand>
        <name>substrate</name>
    </ligand>
</feature>
<evidence type="ECO:0000313" key="12">
    <source>
        <dbReference type="EMBL" id="UPL15652.1"/>
    </source>
</evidence>
<feature type="binding site" evidence="11">
    <location>
        <position position="62"/>
    </location>
    <ligand>
        <name>substrate</name>
    </ligand>
</feature>